<sequence length="432" mass="46355">METLEQRVMPKVFRRLVPLLILCYFVSFLDRVNVGFAALQMNKDLGLSATAFGLGAGLFFLTYFLFEVPSNLLLVRFGARRWIARIMVTWGLVSAATAFVTGPTGFYIVRLLLGLAEAGFFPGVAYFLTLWFPSAYRARVMGYLLVAAPMSTVIGAPISGGLLNLEGVMGLHGWQWMFILEALPAVILGFIALRHLSGEPSDAPWLSADERSWLSQRMATEDRERRAEHHLSVAQVFFTPKVWLLSMMAFGFFLSIFGVGFFLPQIVKSFGLSNVQTGFVAAIPYVIASLSIVFWARRSDARKERRLHIAVPAFIAGVALIAAALVDDSILKMIAFSVAAFGIFGALPAFWAINTTLLSGPASAAGIAFIGAVGNLGGFAGPSLLGLSKDLTGSYAGGLMILAAVAFVAAAVALGVGRRSNPPAIALTPTGE</sequence>
<feature type="transmembrane region" description="Helical" evidence="6">
    <location>
        <begin position="275"/>
        <end position="295"/>
    </location>
</feature>
<organism evidence="8 9">
    <name type="scientific">Cupriavidus basilensis</name>
    <dbReference type="NCBI Taxonomy" id="68895"/>
    <lineage>
        <taxon>Bacteria</taxon>
        <taxon>Pseudomonadati</taxon>
        <taxon>Pseudomonadota</taxon>
        <taxon>Betaproteobacteria</taxon>
        <taxon>Burkholderiales</taxon>
        <taxon>Burkholderiaceae</taxon>
        <taxon>Cupriavidus</taxon>
    </lineage>
</organism>
<dbReference type="Gene3D" id="1.20.1250.20">
    <property type="entry name" value="MFS general substrate transporter like domains"/>
    <property type="match status" value="2"/>
</dbReference>
<comment type="subcellular location">
    <subcellularLocation>
        <location evidence="1">Membrane</location>
        <topology evidence="1">Multi-pass membrane protein</topology>
    </subcellularLocation>
</comment>
<evidence type="ECO:0000256" key="6">
    <source>
        <dbReference type="SAM" id="Phobius"/>
    </source>
</evidence>
<name>A0A0C4YKF6_9BURK</name>
<feature type="transmembrane region" description="Helical" evidence="6">
    <location>
        <begin position="365"/>
        <end position="387"/>
    </location>
</feature>
<feature type="transmembrane region" description="Helical" evidence="6">
    <location>
        <begin position="140"/>
        <end position="162"/>
    </location>
</feature>
<evidence type="ECO:0000256" key="4">
    <source>
        <dbReference type="ARBA" id="ARBA00022989"/>
    </source>
</evidence>
<keyword evidence="4 6" id="KW-1133">Transmembrane helix</keyword>
<proteinExistence type="predicted"/>
<gene>
    <name evidence="8" type="ORF">RR42_s0874</name>
</gene>
<feature type="transmembrane region" description="Helical" evidence="6">
    <location>
        <begin position="49"/>
        <end position="75"/>
    </location>
</feature>
<accession>A0A0C4YKF6</accession>
<feature type="transmembrane region" description="Helical" evidence="6">
    <location>
        <begin position="242"/>
        <end position="263"/>
    </location>
</feature>
<feature type="transmembrane region" description="Helical" evidence="6">
    <location>
        <begin position="107"/>
        <end position="128"/>
    </location>
</feature>
<protein>
    <submittedName>
        <fullName evidence="8">Nitrate/nitrite transporter</fullName>
    </submittedName>
</protein>
<keyword evidence="5 6" id="KW-0472">Membrane</keyword>
<evidence type="ECO:0000256" key="5">
    <source>
        <dbReference type="ARBA" id="ARBA00023136"/>
    </source>
</evidence>
<dbReference type="OrthoDB" id="5441967at2"/>
<dbReference type="PROSITE" id="PS50850">
    <property type="entry name" value="MFS"/>
    <property type="match status" value="1"/>
</dbReference>
<feature type="domain" description="Major facilitator superfamily (MFS) profile" evidence="7">
    <location>
        <begin position="16"/>
        <end position="421"/>
    </location>
</feature>
<evidence type="ECO:0000313" key="8">
    <source>
        <dbReference type="EMBL" id="AJG22464.1"/>
    </source>
</evidence>
<dbReference type="KEGG" id="cbw:RR42_s0874"/>
<keyword evidence="2" id="KW-0813">Transport</keyword>
<reference evidence="8 9" key="1">
    <citation type="journal article" date="2015" name="Genome Announc.">
        <title>Complete Genome Sequence of Cupriavidus basilensis 4G11, Isolated from the Oak Ridge Field Research Center Site.</title>
        <authorList>
            <person name="Ray J."/>
            <person name="Waters R.J."/>
            <person name="Skerker J.M."/>
            <person name="Kuehl J.V."/>
            <person name="Price M.N."/>
            <person name="Huang J."/>
            <person name="Chakraborty R."/>
            <person name="Arkin A.P."/>
            <person name="Deutschbauer A."/>
        </authorList>
    </citation>
    <scope>NUCLEOTIDE SEQUENCE [LARGE SCALE GENOMIC DNA]</scope>
    <source>
        <strain evidence="8">4G11</strain>
    </source>
</reference>
<dbReference type="RefSeq" id="WP_043353949.1">
    <property type="nucleotide sequence ID" value="NZ_CP010537.1"/>
</dbReference>
<feature type="transmembrane region" description="Helical" evidence="6">
    <location>
        <begin position="332"/>
        <end position="353"/>
    </location>
</feature>
<dbReference type="InterPro" id="IPR011701">
    <property type="entry name" value="MFS"/>
</dbReference>
<dbReference type="EMBL" id="CP010537">
    <property type="protein sequence ID" value="AJG22464.1"/>
    <property type="molecule type" value="Genomic_DNA"/>
</dbReference>
<dbReference type="FunFam" id="1.20.1250.20:FF:000018">
    <property type="entry name" value="MFS transporter permease"/>
    <property type="match status" value="1"/>
</dbReference>
<feature type="transmembrane region" description="Helical" evidence="6">
    <location>
        <begin position="307"/>
        <end position="326"/>
    </location>
</feature>
<dbReference type="InterPro" id="IPR036259">
    <property type="entry name" value="MFS_trans_sf"/>
</dbReference>
<dbReference type="SUPFAM" id="SSF103473">
    <property type="entry name" value="MFS general substrate transporter"/>
    <property type="match status" value="1"/>
</dbReference>
<evidence type="ECO:0000256" key="2">
    <source>
        <dbReference type="ARBA" id="ARBA00022448"/>
    </source>
</evidence>
<feature type="transmembrane region" description="Helical" evidence="6">
    <location>
        <begin position="393"/>
        <end position="416"/>
    </location>
</feature>
<dbReference type="InterPro" id="IPR020846">
    <property type="entry name" value="MFS_dom"/>
</dbReference>
<dbReference type="Pfam" id="PF07690">
    <property type="entry name" value="MFS_1"/>
    <property type="match status" value="1"/>
</dbReference>
<dbReference type="GO" id="GO:0022857">
    <property type="term" value="F:transmembrane transporter activity"/>
    <property type="evidence" value="ECO:0007669"/>
    <property type="project" value="InterPro"/>
</dbReference>
<feature type="transmembrane region" description="Helical" evidence="6">
    <location>
        <begin position="12"/>
        <end position="29"/>
    </location>
</feature>
<dbReference type="CDD" id="cd17319">
    <property type="entry name" value="MFS_ExuT_GudP_like"/>
    <property type="match status" value="1"/>
</dbReference>
<dbReference type="PANTHER" id="PTHR43791">
    <property type="entry name" value="PERMEASE-RELATED"/>
    <property type="match status" value="1"/>
</dbReference>
<evidence type="ECO:0000256" key="3">
    <source>
        <dbReference type="ARBA" id="ARBA00022692"/>
    </source>
</evidence>
<dbReference type="PANTHER" id="PTHR43791:SF36">
    <property type="entry name" value="TRANSPORTER, PUTATIVE (AFU_ORTHOLOGUE AFUA_6G08340)-RELATED"/>
    <property type="match status" value="1"/>
</dbReference>
<dbReference type="STRING" id="68895.RR42_s0874"/>
<dbReference type="GO" id="GO:0016020">
    <property type="term" value="C:membrane"/>
    <property type="evidence" value="ECO:0007669"/>
    <property type="project" value="UniProtKB-SubCell"/>
</dbReference>
<feature type="transmembrane region" description="Helical" evidence="6">
    <location>
        <begin position="82"/>
        <end position="101"/>
    </location>
</feature>
<dbReference type="AlphaFoldDB" id="A0A0C4YKF6"/>
<evidence type="ECO:0000259" key="7">
    <source>
        <dbReference type="PROSITE" id="PS50850"/>
    </source>
</evidence>
<keyword evidence="9" id="KW-1185">Reference proteome</keyword>
<evidence type="ECO:0000313" key="9">
    <source>
        <dbReference type="Proteomes" id="UP000031843"/>
    </source>
</evidence>
<dbReference type="Proteomes" id="UP000031843">
    <property type="component" value="Chromosome secondary"/>
</dbReference>
<feature type="transmembrane region" description="Helical" evidence="6">
    <location>
        <begin position="174"/>
        <end position="193"/>
    </location>
</feature>
<evidence type="ECO:0000256" key="1">
    <source>
        <dbReference type="ARBA" id="ARBA00004141"/>
    </source>
</evidence>
<keyword evidence="3 6" id="KW-0812">Transmembrane</keyword>